<name>T1A1I1_9ZZZZ</name>
<dbReference type="EMBL" id="AUZY01007205">
    <property type="protein sequence ID" value="EQD50742.1"/>
    <property type="molecule type" value="Genomic_DNA"/>
</dbReference>
<comment type="caution">
    <text evidence="2">The sequence shown here is derived from an EMBL/GenBank/DDBJ whole genome shotgun (WGS) entry which is preliminary data.</text>
</comment>
<dbReference type="SUPFAM" id="SSF101874">
    <property type="entry name" value="YceI-like"/>
    <property type="match status" value="1"/>
</dbReference>
<dbReference type="InterPro" id="IPR007372">
    <property type="entry name" value="Lipid/polyisoprenoid-bd_YceI"/>
</dbReference>
<gene>
    <name evidence="2" type="ORF">B1B_11128</name>
</gene>
<evidence type="ECO:0000313" key="2">
    <source>
        <dbReference type="EMBL" id="EQD50742.1"/>
    </source>
</evidence>
<dbReference type="SMART" id="SM00867">
    <property type="entry name" value="YceI"/>
    <property type="match status" value="1"/>
</dbReference>
<dbReference type="PANTHER" id="PTHR34406:SF1">
    <property type="entry name" value="PROTEIN YCEI"/>
    <property type="match status" value="1"/>
</dbReference>
<reference evidence="2" key="1">
    <citation type="submission" date="2013-08" db="EMBL/GenBank/DDBJ databases">
        <authorList>
            <person name="Mendez C."/>
            <person name="Richter M."/>
            <person name="Ferrer M."/>
            <person name="Sanchez J."/>
        </authorList>
    </citation>
    <scope>NUCLEOTIDE SEQUENCE</scope>
</reference>
<dbReference type="InterPro" id="IPR036761">
    <property type="entry name" value="TTHA0802/YceI-like_sf"/>
</dbReference>
<dbReference type="Gene3D" id="2.40.128.110">
    <property type="entry name" value="Lipid/polyisoprenoid-binding, YceI-like"/>
    <property type="match status" value="1"/>
</dbReference>
<sequence>MITKIRGHFAKFDGSFVIADDPAASSLQATIDASSIATGEDKRDGHLRSADFLEVEKYPEITYNGTSVDIKSDGTGVIHGELTIRGITRAVDLSLEFEGAGNTPMGDYRAGFSATGEIDREDFGLTWNQVLEGGGVMVGKVIKLELNVEAIRQS</sequence>
<accession>T1A1I1</accession>
<dbReference type="PANTHER" id="PTHR34406">
    <property type="entry name" value="PROTEIN YCEI"/>
    <property type="match status" value="1"/>
</dbReference>
<feature type="domain" description="Lipid/polyisoprenoid-binding YceI-like" evidence="1">
    <location>
        <begin position="1"/>
        <end position="151"/>
    </location>
</feature>
<evidence type="ECO:0000259" key="1">
    <source>
        <dbReference type="SMART" id="SM00867"/>
    </source>
</evidence>
<dbReference type="Pfam" id="PF04264">
    <property type="entry name" value="YceI"/>
    <property type="match status" value="1"/>
</dbReference>
<proteinExistence type="predicted"/>
<dbReference type="AlphaFoldDB" id="T1A1I1"/>
<reference evidence="2" key="2">
    <citation type="journal article" date="2014" name="ISME J.">
        <title>Microbial stratification in low pH oxic and suboxic macroscopic growths along an acid mine drainage.</title>
        <authorList>
            <person name="Mendez-Garcia C."/>
            <person name="Mesa V."/>
            <person name="Sprenger R.R."/>
            <person name="Richter M."/>
            <person name="Diez M.S."/>
            <person name="Solano J."/>
            <person name="Bargiela R."/>
            <person name="Golyshina O.V."/>
            <person name="Manteca A."/>
            <person name="Ramos J.L."/>
            <person name="Gallego J.R."/>
            <person name="Llorente I."/>
            <person name="Martins Dos Santos V.A."/>
            <person name="Jensen O.N."/>
            <person name="Pelaez A.I."/>
            <person name="Sanchez J."/>
            <person name="Ferrer M."/>
        </authorList>
    </citation>
    <scope>NUCLEOTIDE SEQUENCE</scope>
</reference>
<protein>
    <submittedName>
        <fullName evidence="2">Lipid/polyisoprenoid-binding, YceI-like protein</fullName>
    </submittedName>
</protein>
<organism evidence="2">
    <name type="scientific">mine drainage metagenome</name>
    <dbReference type="NCBI Taxonomy" id="410659"/>
    <lineage>
        <taxon>unclassified sequences</taxon>
        <taxon>metagenomes</taxon>
        <taxon>ecological metagenomes</taxon>
    </lineage>
</organism>